<evidence type="ECO:0000313" key="10">
    <source>
        <dbReference type="EMBL" id="KAL2839263.1"/>
    </source>
</evidence>
<accession>A0ABR4JJW0</accession>
<protein>
    <submittedName>
        <fullName evidence="10">Major facilitator superfamily domain-containing protein</fullName>
    </submittedName>
</protein>
<feature type="region of interest" description="Disordered" evidence="7">
    <location>
        <begin position="1"/>
        <end position="40"/>
    </location>
</feature>
<evidence type="ECO:0000256" key="3">
    <source>
        <dbReference type="ARBA" id="ARBA00022448"/>
    </source>
</evidence>
<evidence type="ECO:0000256" key="6">
    <source>
        <dbReference type="ARBA" id="ARBA00023136"/>
    </source>
</evidence>
<comment type="similarity">
    <text evidence="2">Belongs to the major facilitator superfamily. TCR/Tet family.</text>
</comment>
<dbReference type="Pfam" id="PF07690">
    <property type="entry name" value="MFS_1"/>
    <property type="match status" value="1"/>
</dbReference>
<keyword evidence="4 8" id="KW-0812">Transmembrane</keyword>
<feature type="transmembrane region" description="Helical" evidence="8">
    <location>
        <begin position="382"/>
        <end position="399"/>
    </location>
</feature>
<keyword evidence="3" id="KW-0813">Transport</keyword>
<keyword evidence="11" id="KW-1185">Reference proteome</keyword>
<evidence type="ECO:0000256" key="5">
    <source>
        <dbReference type="ARBA" id="ARBA00022989"/>
    </source>
</evidence>
<feature type="transmembrane region" description="Helical" evidence="8">
    <location>
        <begin position="520"/>
        <end position="543"/>
    </location>
</feature>
<dbReference type="EMBL" id="JBFXLU010000135">
    <property type="protein sequence ID" value="KAL2839263.1"/>
    <property type="molecule type" value="Genomic_DNA"/>
</dbReference>
<comment type="subcellular location">
    <subcellularLocation>
        <location evidence="1">Membrane</location>
        <topology evidence="1">Multi-pass membrane protein</topology>
    </subcellularLocation>
</comment>
<evidence type="ECO:0000256" key="4">
    <source>
        <dbReference type="ARBA" id="ARBA00022692"/>
    </source>
</evidence>
<proteinExistence type="inferred from homology"/>
<sequence length="546" mass="58229">MEEHLEEQQRTTQSSGRLIETKESSPRHSEEKSDESRPEISPWKWRGSLLCTTLTALIHGYDLSNVANIQPHLYEAFGNIDLLPWISLSYTLSGFAVLSLSRKVTYCFDLRWIYIVCLAIFLAGAAIGGSASSMSVVVVGRIIMGFGGAIVYQTNLTFISVYASPAQTQRLIGALSAAWAVGLIVGGPIGAALAENPHTTWRWAFYLNLPWMGLVLLISILCFPSTYIGPDIPLTARLLQADPLGIALNMATPALFSVALEFSGPVWAWDSGPAITVWVLFAALLVAWVVQQALCLGTTSEQRAVPVHLLPRLDLAPLWIASGCAGVAYAITLYYIPLFLAFARGLDAIQQTVHTLPFILTFIATVVIIGGVLPLVGRLYPLFYIFAGAATTSAAAGLATTLDASTPDSHILGLTALIGIGLGASFQHGVGISNTLTKTTRDRVDSATLLLLSQSGAIAISLSIAGCILQNVGEARLADALRGVPGLSRDEIRQALAGASSVLRDEADLSVEQLVRAVDAAARVFALEFWLVLAAGVVCLLSLQMV</sequence>
<dbReference type="SUPFAM" id="SSF103473">
    <property type="entry name" value="MFS general substrate transporter"/>
    <property type="match status" value="1"/>
</dbReference>
<dbReference type="InterPro" id="IPR036259">
    <property type="entry name" value="MFS_trans_sf"/>
</dbReference>
<dbReference type="Gene3D" id="1.20.1250.20">
    <property type="entry name" value="MFS general substrate transporter like domains"/>
    <property type="match status" value="2"/>
</dbReference>
<feature type="transmembrane region" description="Helical" evidence="8">
    <location>
        <begin position="356"/>
        <end position="375"/>
    </location>
</feature>
<organism evidence="10 11">
    <name type="scientific">Aspergillus pseudoustus</name>
    <dbReference type="NCBI Taxonomy" id="1810923"/>
    <lineage>
        <taxon>Eukaryota</taxon>
        <taxon>Fungi</taxon>
        <taxon>Dikarya</taxon>
        <taxon>Ascomycota</taxon>
        <taxon>Pezizomycotina</taxon>
        <taxon>Eurotiomycetes</taxon>
        <taxon>Eurotiomycetidae</taxon>
        <taxon>Eurotiales</taxon>
        <taxon>Aspergillaceae</taxon>
        <taxon>Aspergillus</taxon>
        <taxon>Aspergillus subgen. Nidulantes</taxon>
    </lineage>
</organism>
<evidence type="ECO:0000259" key="9">
    <source>
        <dbReference type="PROSITE" id="PS50850"/>
    </source>
</evidence>
<dbReference type="Proteomes" id="UP001610446">
    <property type="component" value="Unassembled WGS sequence"/>
</dbReference>
<feature type="transmembrane region" description="Helical" evidence="8">
    <location>
        <begin position="171"/>
        <end position="191"/>
    </location>
</feature>
<evidence type="ECO:0000256" key="1">
    <source>
        <dbReference type="ARBA" id="ARBA00004141"/>
    </source>
</evidence>
<keyword evidence="6 8" id="KW-0472">Membrane</keyword>
<feature type="transmembrane region" description="Helical" evidence="8">
    <location>
        <begin position="275"/>
        <end position="297"/>
    </location>
</feature>
<evidence type="ECO:0000256" key="7">
    <source>
        <dbReference type="SAM" id="MobiDB-lite"/>
    </source>
</evidence>
<evidence type="ECO:0000313" key="11">
    <source>
        <dbReference type="Proteomes" id="UP001610446"/>
    </source>
</evidence>
<gene>
    <name evidence="10" type="ORF">BJY01DRAFT_257783</name>
</gene>
<evidence type="ECO:0000256" key="8">
    <source>
        <dbReference type="SAM" id="Phobius"/>
    </source>
</evidence>
<comment type="caution">
    <text evidence="10">The sequence shown here is derived from an EMBL/GenBank/DDBJ whole genome shotgun (WGS) entry which is preliminary data.</text>
</comment>
<feature type="transmembrane region" description="Helical" evidence="8">
    <location>
        <begin position="138"/>
        <end position="159"/>
    </location>
</feature>
<evidence type="ECO:0000256" key="2">
    <source>
        <dbReference type="ARBA" id="ARBA00007520"/>
    </source>
</evidence>
<feature type="transmembrane region" description="Helical" evidence="8">
    <location>
        <begin position="112"/>
        <end position="132"/>
    </location>
</feature>
<name>A0ABR4JJW0_9EURO</name>
<feature type="domain" description="Major facilitator superfamily (MFS) profile" evidence="9">
    <location>
        <begin position="48"/>
        <end position="546"/>
    </location>
</feature>
<feature type="transmembrane region" description="Helical" evidence="8">
    <location>
        <begin position="244"/>
        <end position="269"/>
    </location>
</feature>
<dbReference type="InterPro" id="IPR011701">
    <property type="entry name" value="MFS"/>
</dbReference>
<dbReference type="PROSITE" id="PS50850">
    <property type="entry name" value="MFS"/>
    <property type="match status" value="1"/>
</dbReference>
<reference evidence="10 11" key="1">
    <citation type="submission" date="2024-07" db="EMBL/GenBank/DDBJ databases">
        <title>Section-level genome sequencing and comparative genomics of Aspergillus sections Usti and Cavernicolus.</title>
        <authorList>
            <consortium name="Lawrence Berkeley National Laboratory"/>
            <person name="Nybo J.L."/>
            <person name="Vesth T.C."/>
            <person name="Theobald S."/>
            <person name="Frisvad J.C."/>
            <person name="Larsen T.O."/>
            <person name="Kjaerboelling I."/>
            <person name="Rothschild-Mancinelli K."/>
            <person name="Lyhne E.K."/>
            <person name="Kogle M.E."/>
            <person name="Barry K."/>
            <person name="Clum A."/>
            <person name="Na H."/>
            <person name="Ledsgaard L."/>
            <person name="Lin J."/>
            <person name="Lipzen A."/>
            <person name="Kuo A."/>
            <person name="Riley R."/>
            <person name="Mondo S."/>
            <person name="Labutti K."/>
            <person name="Haridas S."/>
            <person name="Pangalinan J."/>
            <person name="Salamov A.A."/>
            <person name="Simmons B.A."/>
            <person name="Magnuson J.K."/>
            <person name="Chen J."/>
            <person name="Drula E."/>
            <person name="Henrissat B."/>
            <person name="Wiebenga A."/>
            <person name="Lubbers R.J."/>
            <person name="Gomes A.C."/>
            <person name="Makela M.R."/>
            <person name="Stajich J."/>
            <person name="Grigoriev I.V."/>
            <person name="Mortensen U.H."/>
            <person name="De Vries R.P."/>
            <person name="Baker S.E."/>
            <person name="Andersen M.R."/>
        </authorList>
    </citation>
    <scope>NUCLEOTIDE SEQUENCE [LARGE SCALE GENOMIC DNA]</scope>
    <source>
        <strain evidence="10 11">CBS 123904</strain>
    </source>
</reference>
<dbReference type="PANTHER" id="PTHR23501">
    <property type="entry name" value="MAJOR FACILITATOR SUPERFAMILY"/>
    <property type="match status" value="1"/>
</dbReference>
<feature type="transmembrane region" description="Helical" evidence="8">
    <location>
        <begin position="411"/>
        <end position="437"/>
    </location>
</feature>
<dbReference type="InterPro" id="IPR020846">
    <property type="entry name" value="MFS_dom"/>
</dbReference>
<feature type="compositionally biased region" description="Basic and acidic residues" evidence="7">
    <location>
        <begin position="19"/>
        <end position="38"/>
    </location>
</feature>
<feature type="transmembrane region" description="Helical" evidence="8">
    <location>
        <begin position="318"/>
        <end position="336"/>
    </location>
</feature>
<feature type="transmembrane region" description="Helical" evidence="8">
    <location>
        <begin position="203"/>
        <end position="223"/>
    </location>
</feature>
<feature type="transmembrane region" description="Helical" evidence="8">
    <location>
        <begin position="449"/>
        <end position="472"/>
    </location>
</feature>
<keyword evidence="5 8" id="KW-1133">Transmembrane helix</keyword>
<dbReference type="PANTHER" id="PTHR23501:SF12">
    <property type="entry name" value="MAJOR FACILITATOR SUPERFAMILY (MFS) PROFILE DOMAIN-CONTAINING PROTEIN-RELATED"/>
    <property type="match status" value="1"/>
</dbReference>